<keyword evidence="2" id="KW-0378">Hydrolase</keyword>
<dbReference type="EMBL" id="CATOUU010000414">
    <property type="protein sequence ID" value="CAI9928715.1"/>
    <property type="molecule type" value="Genomic_DNA"/>
</dbReference>
<evidence type="ECO:0000313" key="7">
    <source>
        <dbReference type="Proteomes" id="UP001642409"/>
    </source>
</evidence>
<dbReference type="PANTHER" id="PTHR10357">
    <property type="entry name" value="ALPHA-AMYLASE FAMILY MEMBER"/>
    <property type="match status" value="1"/>
</dbReference>
<dbReference type="EMBL" id="CAXDID020000627">
    <property type="protein sequence ID" value="CAL6107109.1"/>
    <property type="molecule type" value="Genomic_DNA"/>
</dbReference>
<evidence type="ECO:0000313" key="5">
    <source>
        <dbReference type="EMBL" id="CAI9928715.1"/>
    </source>
</evidence>
<comment type="similarity">
    <text evidence="1">Belongs to the glycosyl hydrolase 13 family.</text>
</comment>
<evidence type="ECO:0000256" key="1">
    <source>
        <dbReference type="ARBA" id="ARBA00008061"/>
    </source>
</evidence>
<reference evidence="6 7" key="2">
    <citation type="submission" date="2024-07" db="EMBL/GenBank/DDBJ databases">
        <authorList>
            <person name="Akdeniz Z."/>
        </authorList>
    </citation>
    <scope>NUCLEOTIDE SEQUENCE [LARGE SCALE GENOMIC DNA]</scope>
</reference>
<dbReference type="GO" id="GO:0004556">
    <property type="term" value="F:alpha-amylase activity"/>
    <property type="evidence" value="ECO:0007669"/>
    <property type="project" value="TreeGrafter"/>
</dbReference>
<dbReference type="InterPro" id="IPR006047">
    <property type="entry name" value="GH13_cat_dom"/>
</dbReference>
<feature type="domain" description="Glycosyl hydrolase family 13 catalytic" evidence="4">
    <location>
        <begin position="12"/>
        <end position="395"/>
    </location>
</feature>
<evidence type="ECO:0000313" key="6">
    <source>
        <dbReference type="EMBL" id="CAL6107109.1"/>
    </source>
</evidence>
<dbReference type="Proteomes" id="UP001642409">
    <property type="component" value="Unassembled WGS sequence"/>
</dbReference>
<evidence type="ECO:0000259" key="4">
    <source>
        <dbReference type="SMART" id="SM00642"/>
    </source>
</evidence>
<comment type="caution">
    <text evidence="5">The sequence shown here is derived from an EMBL/GenBank/DDBJ whole genome shotgun (WGS) entry which is preliminary data.</text>
</comment>
<proteinExistence type="inferred from homology"/>
<dbReference type="InterPro" id="IPR017853">
    <property type="entry name" value="GH"/>
</dbReference>
<dbReference type="FunFam" id="3.20.20.80:FF:000064">
    <property type="entry name" value="Oligo-1,6-glucosidase"/>
    <property type="match status" value="1"/>
</dbReference>
<dbReference type="Gene3D" id="3.90.400.10">
    <property type="entry name" value="Oligo-1,6-glucosidase, Domain 2"/>
    <property type="match status" value="1"/>
</dbReference>
<keyword evidence="7" id="KW-1185">Reference proteome</keyword>
<reference evidence="5" key="1">
    <citation type="submission" date="2023-06" db="EMBL/GenBank/DDBJ databases">
        <authorList>
            <person name="Kurt Z."/>
        </authorList>
    </citation>
    <scope>NUCLEOTIDE SEQUENCE</scope>
</reference>
<gene>
    <name evidence="5" type="ORF">HINF_LOCUS16360</name>
    <name evidence="6" type="ORF">HINF_LOCUS74272</name>
</gene>
<dbReference type="SUPFAM" id="SSF51445">
    <property type="entry name" value="(Trans)glycosidases"/>
    <property type="match status" value="1"/>
</dbReference>
<dbReference type="PANTHER" id="PTHR10357:SF179">
    <property type="entry name" value="NEUTRAL AND BASIC AMINO ACID TRANSPORT PROTEIN RBAT"/>
    <property type="match status" value="1"/>
</dbReference>
<organism evidence="5">
    <name type="scientific">Hexamita inflata</name>
    <dbReference type="NCBI Taxonomy" id="28002"/>
    <lineage>
        <taxon>Eukaryota</taxon>
        <taxon>Metamonada</taxon>
        <taxon>Diplomonadida</taxon>
        <taxon>Hexamitidae</taxon>
        <taxon>Hexamitinae</taxon>
        <taxon>Hexamita</taxon>
    </lineage>
</organism>
<dbReference type="AlphaFoldDB" id="A0AA86P0Q3"/>
<evidence type="ECO:0000256" key="2">
    <source>
        <dbReference type="ARBA" id="ARBA00022801"/>
    </source>
</evidence>
<dbReference type="SMART" id="SM00642">
    <property type="entry name" value="Aamy"/>
    <property type="match status" value="1"/>
</dbReference>
<name>A0AA86P0Q3_9EUKA</name>
<sequence>MPEWWRERVIYQIYPRSFKDSNGDGVGDLVGITQKLDYLKDLGIGAIWISPFFKSPQADCGYDVSDYRAVDPMFGSDQDFETLLARAHELDIKVIIDLVLNHTSCEHPWFQEARKSKDNPKHDWYIWSDGPKPPNNWLCGFTLKNAWCWNEQTKEYYLGQFTPEQPEVNWRNKELHDEMMNVLKFWLERGVDGFRLDVVNFYFKDAQMRSNPRKITRMPYMFMDHKYDRNQPEVLDVAAEMRQICNSFGERALIGEVYADDTDLAAQFQGNNDRLNIAYNFDFLYQEFSGELFRKSAQKHYQSISKYSSDNQPNFTLSNHDQVRACTRYHDSNPARDILKQKIMCVMLLTLRGTPTIYYGEEIGMKNVKVPKHLRMDPVAHASFPVNLFGRDPERTPMQWSGAEFCGFSQTQPWLPVGDVKINVEDQINNPDSLLSFYKLVLKLRNESRTLKEGNINIMEGTGELFGYRRTFEGEKIQVYLNFGNKPVVVSAKGKILVQQEIDVGEELITLKALAILVIQRE</sequence>
<accession>A0AA86P0Q3</accession>
<dbReference type="Gene3D" id="3.20.20.80">
    <property type="entry name" value="Glycosidases"/>
    <property type="match status" value="1"/>
</dbReference>
<protein>
    <submittedName>
        <fullName evidence="5">Alpha-glucosidase</fullName>
    </submittedName>
</protein>
<dbReference type="GO" id="GO:0009313">
    <property type="term" value="P:oligosaccharide catabolic process"/>
    <property type="evidence" value="ECO:0007669"/>
    <property type="project" value="TreeGrafter"/>
</dbReference>
<dbReference type="InterPro" id="IPR045857">
    <property type="entry name" value="O16G_dom_2"/>
</dbReference>
<keyword evidence="3" id="KW-0326">Glycosidase</keyword>
<evidence type="ECO:0000256" key="3">
    <source>
        <dbReference type="ARBA" id="ARBA00023295"/>
    </source>
</evidence>
<dbReference type="Pfam" id="PF00128">
    <property type="entry name" value="Alpha-amylase"/>
    <property type="match status" value="1"/>
</dbReference>